<dbReference type="Proteomes" id="UP000521199">
    <property type="component" value="Unassembled WGS sequence"/>
</dbReference>
<evidence type="ECO:0000256" key="3">
    <source>
        <dbReference type="ARBA" id="ARBA00022840"/>
    </source>
</evidence>
<dbReference type="Pfam" id="PF01121">
    <property type="entry name" value="CoaE"/>
    <property type="match status" value="1"/>
</dbReference>
<comment type="subcellular location">
    <subcellularLocation>
        <location evidence="5">Cytoplasm</location>
    </subcellularLocation>
</comment>
<dbReference type="PROSITE" id="PS51219">
    <property type="entry name" value="DPCK"/>
    <property type="match status" value="1"/>
</dbReference>
<evidence type="ECO:0000313" key="8">
    <source>
        <dbReference type="Proteomes" id="UP000521199"/>
    </source>
</evidence>
<protein>
    <recommendedName>
        <fullName evidence="5 6">Dephospho-CoA kinase</fullName>
        <ecNumber evidence="5 6">2.7.1.24</ecNumber>
    </recommendedName>
    <alternativeName>
        <fullName evidence="5">Dephosphocoenzyme A kinase</fullName>
    </alternativeName>
</protein>
<organism evidence="7 8">
    <name type="scientific">Chiayiivirga flava</name>
    <dbReference type="NCBI Taxonomy" id="659595"/>
    <lineage>
        <taxon>Bacteria</taxon>
        <taxon>Pseudomonadati</taxon>
        <taxon>Pseudomonadota</taxon>
        <taxon>Gammaproteobacteria</taxon>
        <taxon>Lysobacterales</taxon>
        <taxon>Lysobacteraceae</taxon>
        <taxon>Chiayiivirga</taxon>
    </lineage>
</organism>
<accession>A0A7W8D8X5</accession>
<sequence>MPPTLPPPLRIAVTGGIASGKTAVTQRFEALGVRVIDADIVSRELVEPGQAALTDIEARFGAHVLQADGRLDRRTLREIVFSDAQARRDLEAILHSRVRARLRADAEAATGPYVLLAIPLLAESTYPYDWLDRVLVVDVPREVQIARVMRRDGVTRAEAELSLAAQASRAARLALADDVIINDGAVDALDAIVARLHLHYLGLAAHAAAPAPAPAPRSLRS</sequence>
<evidence type="ECO:0000256" key="4">
    <source>
        <dbReference type="ARBA" id="ARBA00022993"/>
    </source>
</evidence>
<keyword evidence="5 7" id="KW-0808">Transferase</keyword>
<evidence type="ECO:0000256" key="1">
    <source>
        <dbReference type="ARBA" id="ARBA00009018"/>
    </source>
</evidence>
<gene>
    <name evidence="5" type="primary">coaE</name>
    <name evidence="7" type="ORF">HNQ52_002515</name>
</gene>
<comment type="function">
    <text evidence="5">Catalyzes the phosphorylation of the 3'-hydroxyl group of dephosphocoenzyme A to form coenzyme A.</text>
</comment>
<evidence type="ECO:0000313" key="7">
    <source>
        <dbReference type="EMBL" id="MBB5208965.1"/>
    </source>
</evidence>
<keyword evidence="4 5" id="KW-0173">Coenzyme A biosynthesis</keyword>
<keyword evidence="8" id="KW-1185">Reference proteome</keyword>
<dbReference type="EMBL" id="JACHHP010000004">
    <property type="protein sequence ID" value="MBB5208965.1"/>
    <property type="molecule type" value="Genomic_DNA"/>
</dbReference>
<comment type="catalytic activity">
    <reaction evidence="5">
        <text>3'-dephospho-CoA + ATP = ADP + CoA + H(+)</text>
        <dbReference type="Rhea" id="RHEA:18245"/>
        <dbReference type="ChEBI" id="CHEBI:15378"/>
        <dbReference type="ChEBI" id="CHEBI:30616"/>
        <dbReference type="ChEBI" id="CHEBI:57287"/>
        <dbReference type="ChEBI" id="CHEBI:57328"/>
        <dbReference type="ChEBI" id="CHEBI:456216"/>
        <dbReference type="EC" id="2.7.1.24"/>
    </reaction>
</comment>
<dbReference type="Gene3D" id="3.40.50.300">
    <property type="entry name" value="P-loop containing nucleotide triphosphate hydrolases"/>
    <property type="match status" value="1"/>
</dbReference>
<dbReference type="CDD" id="cd02022">
    <property type="entry name" value="DPCK"/>
    <property type="match status" value="1"/>
</dbReference>
<comment type="pathway">
    <text evidence="5">Cofactor biosynthesis; coenzyme A biosynthesis; CoA from (R)-pantothenate: step 5/5.</text>
</comment>
<evidence type="ECO:0000256" key="6">
    <source>
        <dbReference type="NCBIfam" id="TIGR00152"/>
    </source>
</evidence>
<reference evidence="7 8" key="1">
    <citation type="submission" date="2020-08" db="EMBL/GenBank/DDBJ databases">
        <title>Genomic Encyclopedia of Type Strains, Phase IV (KMG-IV): sequencing the most valuable type-strain genomes for metagenomic binning, comparative biology and taxonomic classification.</title>
        <authorList>
            <person name="Goeker M."/>
        </authorList>
    </citation>
    <scope>NUCLEOTIDE SEQUENCE [LARGE SCALE GENOMIC DNA]</scope>
    <source>
        <strain evidence="7 8">DSM 24163</strain>
    </source>
</reference>
<dbReference type="GO" id="GO:0004140">
    <property type="term" value="F:dephospho-CoA kinase activity"/>
    <property type="evidence" value="ECO:0007669"/>
    <property type="project" value="UniProtKB-UniRule"/>
</dbReference>
<keyword evidence="2 5" id="KW-0547">Nucleotide-binding</keyword>
<dbReference type="PANTHER" id="PTHR10695">
    <property type="entry name" value="DEPHOSPHO-COA KINASE-RELATED"/>
    <property type="match status" value="1"/>
</dbReference>
<dbReference type="RefSeq" id="WP_183961505.1">
    <property type="nucleotide sequence ID" value="NZ_JACHHP010000004.1"/>
</dbReference>
<dbReference type="HAMAP" id="MF_00376">
    <property type="entry name" value="Dephospho_CoA_kinase"/>
    <property type="match status" value="1"/>
</dbReference>
<dbReference type="InterPro" id="IPR027417">
    <property type="entry name" value="P-loop_NTPase"/>
</dbReference>
<keyword evidence="5 7" id="KW-0418">Kinase</keyword>
<dbReference type="GO" id="GO:0005524">
    <property type="term" value="F:ATP binding"/>
    <property type="evidence" value="ECO:0007669"/>
    <property type="project" value="UniProtKB-UniRule"/>
</dbReference>
<dbReference type="GO" id="GO:0015937">
    <property type="term" value="P:coenzyme A biosynthetic process"/>
    <property type="evidence" value="ECO:0007669"/>
    <property type="project" value="UniProtKB-UniRule"/>
</dbReference>
<evidence type="ECO:0000256" key="5">
    <source>
        <dbReference type="HAMAP-Rule" id="MF_00376"/>
    </source>
</evidence>
<name>A0A7W8D8X5_9GAMM</name>
<keyword evidence="5" id="KW-0963">Cytoplasm</keyword>
<evidence type="ECO:0000256" key="2">
    <source>
        <dbReference type="ARBA" id="ARBA00022741"/>
    </source>
</evidence>
<dbReference type="AlphaFoldDB" id="A0A7W8D8X5"/>
<keyword evidence="3 5" id="KW-0067">ATP-binding</keyword>
<dbReference type="GO" id="GO:0005737">
    <property type="term" value="C:cytoplasm"/>
    <property type="evidence" value="ECO:0007669"/>
    <property type="project" value="UniProtKB-SubCell"/>
</dbReference>
<dbReference type="SUPFAM" id="SSF52540">
    <property type="entry name" value="P-loop containing nucleoside triphosphate hydrolases"/>
    <property type="match status" value="1"/>
</dbReference>
<comment type="caution">
    <text evidence="7">The sequence shown here is derived from an EMBL/GenBank/DDBJ whole genome shotgun (WGS) entry which is preliminary data.</text>
</comment>
<proteinExistence type="inferred from homology"/>
<feature type="binding site" evidence="5">
    <location>
        <begin position="18"/>
        <end position="23"/>
    </location>
    <ligand>
        <name>ATP</name>
        <dbReference type="ChEBI" id="CHEBI:30616"/>
    </ligand>
</feature>
<dbReference type="InterPro" id="IPR001977">
    <property type="entry name" value="Depp_CoAkinase"/>
</dbReference>
<dbReference type="EC" id="2.7.1.24" evidence="5 6"/>
<dbReference type="PANTHER" id="PTHR10695:SF46">
    <property type="entry name" value="BIFUNCTIONAL COENZYME A SYNTHASE-RELATED"/>
    <property type="match status" value="1"/>
</dbReference>
<dbReference type="NCBIfam" id="TIGR00152">
    <property type="entry name" value="dephospho-CoA kinase"/>
    <property type="match status" value="1"/>
</dbReference>
<dbReference type="UniPathway" id="UPA00241">
    <property type="reaction ID" value="UER00356"/>
</dbReference>
<comment type="similarity">
    <text evidence="1 5">Belongs to the CoaE family.</text>
</comment>